<evidence type="ECO:0000256" key="5">
    <source>
        <dbReference type="ARBA" id="ARBA00022737"/>
    </source>
</evidence>
<evidence type="ECO:0000256" key="10">
    <source>
        <dbReference type="RuleBase" id="RU000488"/>
    </source>
</evidence>
<dbReference type="Pfam" id="PF00153">
    <property type="entry name" value="Mito_carr"/>
    <property type="match status" value="3"/>
</dbReference>
<feature type="repeat" description="Solcar" evidence="9">
    <location>
        <begin position="8"/>
        <end position="96"/>
    </location>
</feature>
<dbReference type="SUPFAM" id="SSF103506">
    <property type="entry name" value="Mitochondrial carrier"/>
    <property type="match status" value="1"/>
</dbReference>
<dbReference type="InterPro" id="IPR023395">
    <property type="entry name" value="MCP_dom_sf"/>
</dbReference>
<evidence type="ECO:0000256" key="4">
    <source>
        <dbReference type="ARBA" id="ARBA00022692"/>
    </source>
</evidence>
<dbReference type="PANTHER" id="PTHR24089">
    <property type="entry name" value="SOLUTE CARRIER FAMILY 25"/>
    <property type="match status" value="1"/>
</dbReference>
<dbReference type="InterPro" id="IPR002167">
    <property type="entry name" value="GDC-like"/>
</dbReference>
<keyword evidence="7" id="KW-0496">Mitochondrion</keyword>
<evidence type="ECO:0000313" key="11">
    <source>
        <dbReference type="EMBL" id="CAE2302616.1"/>
    </source>
</evidence>
<accession>A0A7S4KQT8</accession>
<comment type="similarity">
    <text evidence="2 10">Belongs to the mitochondrial carrier (TC 2.A.29) family.</text>
</comment>
<feature type="repeat" description="Solcar" evidence="9">
    <location>
        <begin position="213"/>
        <end position="301"/>
    </location>
</feature>
<proteinExistence type="inferred from homology"/>
<dbReference type="GO" id="GO:0005743">
    <property type="term" value="C:mitochondrial inner membrane"/>
    <property type="evidence" value="ECO:0007669"/>
    <property type="project" value="UniProtKB-SubCell"/>
</dbReference>
<dbReference type="EMBL" id="HBKN01021410">
    <property type="protein sequence ID" value="CAE2302616.1"/>
    <property type="molecule type" value="Transcribed_RNA"/>
</dbReference>
<keyword evidence="5" id="KW-0677">Repeat</keyword>
<evidence type="ECO:0000256" key="2">
    <source>
        <dbReference type="ARBA" id="ARBA00006375"/>
    </source>
</evidence>
<dbReference type="InterPro" id="IPR002067">
    <property type="entry name" value="MCP"/>
</dbReference>
<name>A0A7S4KQT8_GUITH</name>
<evidence type="ECO:0000256" key="3">
    <source>
        <dbReference type="ARBA" id="ARBA00022448"/>
    </source>
</evidence>
<dbReference type="InterPro" id="IPR018108">
    <property type="entry name" value="MCP_transmembrane"/>
</dbReference>
<reference evidence="11" key="1">
    <citation type="submission" date="2021-01" db="EMBL/GenBank/DDBJ databases">
        <authorList>
            <person name="Corre E."/>
            <person name="Pelletier E."/>
            <person name="Niang G."/>
            <person name="Scheremetjew M."/>
            <person name="Finn R."/>
            <person name="Kale V."/>
            <person name="Holt S."/>
            <person name="Cochrane G."/>
            <person name="Meng A."/>
            <person name="Brown T."/>
            <person name="Cohen L."/>
        </authorList>
    </citation>
    <scope>NUCLEOTIDE SEQUENCE</scope>
    <source>
        <strain evidence="11">CCMP 2712</strain>
    </source>
</reference>
<dbReference type="Gene3D" id="1.50.40.10">
    <property type="entry name" value="Mitochondrial carrier domain"/>
    <property type="match status" value="1"/>
</dbReference>
<evidence type="ECO:0000256" key="7">
    <source>
        <dbReference type="ARBA" id="ARBA00023128"/>
    </source>
</evidence>
<keyword evidence="6" id="KW-0999">Mitochondrion inner membrane</keyword>
<comment type="subcellular location">
    <subcellularLocation>
        <location evidence="1">Mitochondrion inner membrane</location>
        <topology evidence="1">Multi-pass membrane protein</topology>
    </subcellularLocation>
</comment>
<evidence type="ECO:0000256" key="8">
    <source>
        <dbReference type="ARBA" id="ARBA00023136"/>
    </source>
</evidence>
<organism evidence="11">
    <name type="scientific">Guillardia theta</name>
    <name type="common">Cryptophyte</name>
    <name type="synonym">Cryptomonas phi</name>
    <dbReference type="NCBI Taxonomy" id="55529"/>
    <lineage>
        <taxon>Eukaryota</taxon>
        <taxon>Cryptophyceae</taxon>
        <taxon>Pyrenomonadales</taxon>
        <taxon>Geminigeraceae</taxon>
        <taxon>Guillardia</taxon>
    </lineage>
</organism>
<gene>
    <name evidence="11" type="ORF">GTHE00462_LOCUS16822</name>
</gene>
<feature type="repeat" description="Solcar" evidence="9">
    <location>
        <begin position="103"/>
        <end position="201"/>
    </location>
</feature>
<protein>
    <recommendedName>
        <fullName evidence="12">Mitochondrial carrier protein</fullName>
    </recommendedName>
</protein>
<evidence type="ECO:0000256" key="9">
    <source>
        <dbReference type="PROSITE-ProRule" id="PRU00282"/>
    </source>
</evidence>
<dbReference type="AlphaFoldDB" id="A0A7S4KQT8"/>
<sequence>MGIRDGENNIQEYLIAGSVAGIVSRTCIAPVERIKILFQISKASTAAHGPGYMHYIPQIYRNEGVLAFWRGNSAAVIRVVPYMSITFLSYEEYKLALKKVIVHSNLTNLIAGSLAGVTAVIMTYPLDLVRARLAKQQAGLKSPKYRNMWDALIKIPLEKGRVTGDGKVRIGALYRGLLATLVGEAPYAGLKFCCYEAMKMALSDLWGIQEKDLSPMVRVSCGALSGLMAVNVVYPFDVVRRRMQTHEGGGLLYRSPFHAILQIVREEGITRGLYRGLTLNYIKTVPNVAIYMSLYDVVKNFLIKYKVTHDTRKDVS</sequence>
<dbReference type="PROSITE" id="PS50920">
    <property type="entry name" value="SOLCAR"/>
    <property type="match status" value="3"/>
</dbReference>
<evidence type="ECO:0000256" key="1">
    <source>
        <dbReference type="ARBA" id="ARBA00004448"/>
    </source>
</evidence>
<dbReference type="PRINTS" id="PR00926">
    <property type="entry name" value="MITOCARRIER"/>
</dbReference>
<evidence type="ECO:0008006" key="12">
    <source>
        <dbReference type="Google" id="ProtNLM"/>
    </source>
</evidence>
<dbReference type="GO" id="GO:0055085">
    <property type="term" value="P:transmembrane transport"/>
    <property type="evidence" value="ECO:0007669"/>
    <property type="project" value="InterPro"/>
</dbReference>
<dbReference type="PRINTS" id="PR00928">
    <property type="entry name" value="GRAVESDC"/>
</dbReference>
<evidence type="ECO:0000256" key="6">
    <source>
        <dbReference type="ARBA" id="ARBA00022792"/>
    </source>
</evidence>
<keyword evidence="8 9" id="KW-0472">Membrane</keyword>
<keyword evidence="4 9" id="KW-0812">Transmembrane</keyword>
<keyword evidence="3 10" id="KW-0813">Transport</keyword>